<dbReference type="Proteomes" id="UP000191004">
    <property type="component" value="Unassembled WGS sequence"/>
</dbReference>
<gene>
    <name evidence="1" type="ORF">A0O28_0084320</name>
</gene>
<dbReference type="PANTHER" id="PTHR37811">
    <property type="entry name" value="BLL5343 PROTEIN"/>
    <property type="match status" value="1"/>
</dbReference>
<dbReference type="Gene3D" id="3.30.70.100">
    <property type="match status" value="1"/>
</dbReference>
<dbReference type="SUPFAM" id="SSF54909">
    <property type="entry name" value="Dimeric alpha+beta barrel"/>
    <property type="match status" value="1"/>
</dbReference>
<accession>A0A1T3CNZ3</accession>
<evidence type="ECO:0008006" key="3">
    <source>
        <dbReference type="Google" id="ProtNLM"/>
    </source>
</evidence>
<dbReference type="InterPro" id="IPR011008">
    <property type="entry name" value="Dimeric_a/b-barrel"/>
</dbReference>
<dbReference type="AlphaFoldDB" id="A0A1T3CNZ3"/>
<evidence type="ECO:0000313" key="2">
    <source>
        <dbReference type="Proteomes" id="UP000191004"/>
    </source>
</evidence>
<dbReference type="EMBL" id="LVVK01000011">
    <property type="protein sequence ID" value="OPB42796.1"/>
    <property type="molecule type" value="Genomic_DNA"/>
</dbReference>
<dbReference type="PANTHER" id="PTHR37811:SF2">
    <property type="entry name" value="ABM DOMAIN-CONTAINING PROTEIN"/>
    <property type="match status" value="1"/>
</dbReference>
<protein>
    <recommendedName>
        <fullName evidence="3">ABM domain-containing protein</fullName>
    </recommendedName>
</protein>
<evidence type="ECO:0000313" key="1">
    <source>
        <dbReference type="EMBL" id="OPB42796.1"/>
    </source>
</evidence>
<dbReference type="InterPro" id="IPR052936">
    <property type="entry name" value="Jasmonate_Hydroxylase-like"/>
</dbReference>
<comment type="caution">
    <text evidence="1">The sequence shown here is derived from an EMBL/GenBank/DDBJ whole genome shotgun (WGS) entry which is preliminary data.</text>
</comment>
<organism evidence="1 2">
    <name type="scientific">Trichoderma guizhouense</name>
    <dbReference type="NCBI Taxonomy" id="1491466"/>
    <lineage>
        <taxon>Eukaryota</taxon>
        <taxon>Fungi</taxon>
        <taxon>Dikarya</taxon>
        <taxon>Ascomycota</taxon>
        <taxon>Pezizomycotina</taxon>
        <taxon>Sordariomycetes</taxon>
        <taxon>Hypocreomycetidae</taxon>
        <taxon>Hypocreales</taxon>
        <taxon>Hypocreaceae</taxon>
        <taxon>Trichoderma</taxon>
    </lineage>
</organism>
<sequence>MFTVLFEVHPSLETKALYLDIGKALRPELLKIDGFIDNIRYGSVTKPGWVLSLSTWRDEKSLVRWRTQGRHHGAQEKGRNEVFLDYRLRICEITADTHIPEGYGIYEQRLDITRAGDAEAVVLISMNKTGLQNPNPEEILDYFRLESNKIKDLVSWDVFDAVLDPGDIIAYLSFTTANAASEFLKGCEEKNDFRYRGGRVIRDYGMYNRHEAPQYYPDIERRE</sequence>
<reference evidence="1 2" key="1">
    <citation type="submission" date="2016-04" db="EMBL/GenBank/DDBJ databases">
        <title>Multiple horizontal gene transfer events from other fungi enriched the ability of the initially mycotrophic fungus Trichoderma (Ascomycota) to feed on dead plant biomass.</title>
        <authorList>
            <person name="Atanasova L."/>
            <person name="Chenthamara K."/>
            <person name="Zhang J."/>
            <person name="Grujic M."/>
            <person name="Henrissat B."/>
            <person name="Kuo A."/>
            <person name="Aertz A."/>
            <person name="Salamov A."/>
            <person name="Lipzen A."/>
            <person name="Labutti K."/>
            <person name="Barry K."/>
            <person name="Miao Y."/>
            <person name="Rahimi M.J."/>
            <person name="Shen Q."/>
            <person name="Grigoriev I.V."/>
            <person name="Kubicek C.P."/>
            <person name="Druzhinina I.S."/>
        </authorList>
    </citation>
    <scope>NUCLEOTIDE SEQUENCE [LARGE SCALE GENOMIC DNA]</scope>
    <source>
        <strain evidence="1 2">NJAU 4742</strain>
    </source>
</reference>
<name>A0A1T3CNZ3_9HYPO</name>
<proteinExistence type="predicted"/>
<keyword evidence="2" id="KW-1185">Reference proteome</keyword>
<dbReference type="OrthoDB" id="63721at2759"/>